<feature type="transmembrane region" description="Helical" evidence="1">
    <location>
        <begin position="76"/>
        <end position="102"/>
    </location>
</feature>
<keyword evidence="1" id="KW-0472">Membrane</keyword>
<keyword evidence="1" id="KW-0812">Transmembrane</keyword>
<name>A0A5R9A998_PSENT</name>
<dbReference type="RefSeq" id="WP_138214235.1">
    <property type="nucleotide sequence ID" value="NZ_VASG01000003.1"/>
</dbReference>
<dbReference type="AlphaFoldDB" id="A0A5R9A998"/>
<comment type="caution">
    <text evidence="2">The sequence shown here is derived from an EMBL/GenBank/DDBJ whole genome shotgun (WGS) entry which is preliminary data.</text>
</comment>
<keyword evidence="1" id="KW-1133">Transmembrane helix</keyword>
<proteinExistence type="predicted"/>
<gene>
    <name evidence="2" type="ORF">FEA48_13540</name>
</gene>
<feature type="transmembrane region" description="Helical" evidence="1">
    <location>
        <begin position="201"/>
        <end position="220"/>
    </location>
</feature>
<evidence type="ECO:0000256" key="1">
    <source>
        <dbReference type="SAM" id="Phobius"/>
    </source>
</evidence>
<evidence type="ECO:0000313" key="2">
    <source>
        <dbReference type="EMBL" id="TLP75213.1"/>
    </source>
</evidence>
<protein>
    <recommendedName>
        <fullName evidence="4">DUF4013 domain-containing protein</fullName>
    </recommendedName>
</protein>
<organism evidence="2 3">
    <name type="scientific">Pseudomonas nitroreducens</name>
    <dbReference type="NCBI Taxonomy" id="46680"/>
    <lineage>
        <taxon>Bacteria</taxon>
        <taxon>Pseudomonadati</taxon>
        <taxon>Pseudomonadota</taxon>
        <taxon>Gammaproteobacteria</taxon>
        <taxon>Pseudomonadales</taxon>
        <taxon>Pseudomonadaceae</taxon>
        <taxon>Pseudomonas</taxon>
    </lineage>
</organism>
<feature type="transmembrane region" description="Helical" evidence="1">
    <location>
        <begin position="240"/>
        <end position="263"/>
    </location>
</feature>
<feature type="transmembrane region" description="Helical" evidence="1">
    <location>
        <begin position="163"/>
        <end position="181"/>
    </location>
</feature>
<dbReference type="EMBL" id="VASG01000003">
    <property type="protein sequence ID" value="TLP75213.1"/>
    <property type="molecule type" value="Genomic_DNA"/>
</dbReference>
<reference evidence="3" key="2">
    <citation type="submission" date="2019-06" db="EMBL/GenBank/DDBJ databases">
        <title>AzeR, a transcriptional regulator that responds to azelaic acid in Pseudomonas nitroreducens.</title>
        <authorList>
            <person name="Bez C."/>
            <person name="Javvadi S.G."/>
            <person name="Bertani I."/>
            <person name="Devescovi G."/>
            <person name="Studholme D.J."/>
            <person name="Geller A."/>
            <person name="Levy A."/>
            <person name="Venturi V."/>
        </authorList>
    </citation>
    <scope>NUCLEOTIDE SEQUENCE [LARGE SCALE GENOMIC DNA]</scope>
    <source>
        <strain evidence="3">DSM 9128</strain>
    </source>
</reference>
<feature type="transmembrane region" description="Helical" evidence="1">
    <location>
        <begin position="139"/>
        <end position="157"/>
    </location>
</feature>
<dbReference type="Proteomes" id="UP000307510">
    <property type="component" value="Unassembled WGS sequence"/>
</dbReference>
<accession>A0A5R9A998</accession>
<reference evidence="2 3" key="1">
    <citation type="submission" date="2019-05" db="EMBL/GenBank/DDBJ databases">
        <authorList>
            <person name="Moore K."/>
            <person name="O'Neill P."/>
            <person name="Farbos A."/>
            <person name="Studholme D.J."/>
        </authorList>
    </citation>
    <scope>NUCLEOTIDE SEQUENCE [LARGE SCALE GENOMIC DNA]</scope>
    <source>
        <strain evidence="2 3">DSM 9128</strain>
    </source>
</reference>
<evidence type="ECO:0000313" key="3">
    <source>
        <dbReference type="Proteomes" id="UP000307510"/>
    </source>
</evidence>
<sequence>MDKRYCHYHSAQPATWHCQPCERHYGDCCIPLNADAPEYAPACPLCRGHLRFLGAANTAQPFWERLPKFFAYGFQAGPLAFCALLALACVFMPAMIVLWVALLSVATKYLHSVIEAASFGGQDAPGLVEAFSADSLRTFFQQLAVFLIALVLLWLAADFHSEAVYWAANIGLMLVLPASIIRLSLDKSLGAALSPSEVGQVIAAMGWRYLILCVFLFILWQSPTYVGWLLSNGLPRVVMVPVVAGLTGYFAVVMCAMMGYAVFQYQGELGYVSAGEDAPAGFAAPEWHRRKALAGAEVRVKEGQTGAALEILVAALREGRQDLKLNERYHQLLFALNERAECLNHLPHYLGLASRLNPQLAASAFLNARQLQADYLPEDPSVCERIAEVLIERHKAREGLSLLRNLHKRFPEYPGLPRAYLMAARAFSEQLGQVEPAQQLLAFIRQRYPAFEQMGEVVQLEAVLAKLGRSSGT</sequence>
<evidence type="ECO:0008006" key="4">
    <source>
        <dbReference type="Google" id="ProtNLM"/>
    </source>
</evidence>